<feature type="transmembrane region" description="Helical" evidence="1">
    <location>
        <begin position="40"/>
        <end position="60"/>
    </location>
</feature>
<keyword evidence="1" id="KW-0472">Membrane</keyword>
<evidence type="ECO:0000256" key="1">
    <source>
        <dbReference type="SAM" id="Phobius"/>
    </source>
</evidence>
<reference evidence="2 3" key="1">
    <citation type="journal article" date="2016" name="ISME J.">
        <title>Chasing the elusive Euryarchaeota class WSA2: genomes reveal a uniquely fastidious methyl-reducing methanogen.</title>
        <authorList>
            <person name="Nobu M.K."/>
            <person name="Narihiro T."/>
            <person name="Kuroda K."/>
            <person name="Mei R."/>
            <person name="Liu W.T."/>
        </authorList>
    </citation>
    <scope>NUCLEOTIDE SEQUENCE [LARGE SCALE GENOMIC DNA]</scope>
    <source>
        <strain evidence="2">U1lsi0528_Bin089</strain>
    </source>
</reference>
<keyword evidence="1" id="KW-0812">Transmembrane</keyword>
<dbReference type="AlphaFoldDB" id="A0A150IH46"/>
<protein>
    <submittedName>
        <fullName evidence="2">Uncharacterized protein</fullName>
    </submittedName>
</protein>
<accession>A0A150IH46</accession>
<gene>
    <name evidence="2" type="ORF">AMQ74_01992</name>
</gene>
<evidence type="ECO:0000313" key="2">
    <source>
        <dbReference type="EMBL" id="KYC44293.1"/>
    </source>
</evidence>
<feature type="transmembrane region" description="Helical" evidence="1">
    <location>
        <begin position="12"/>
        <end position="34"/>
    </location>
</feature>
<dbReference type="Proteomes" id="UP000075578">
    <property type="component" value="Unassembled WGS sequence"/>
</dbReference>
<evidence type="ECO:0000313" key="3">
    <source>
        <dbReference type="Proteomes" id="UP000075578"/>
    </source>
</evidence>
<organism evidence="2 3">
    <name type="scientific">Candidatus Methanofastidiosum methylothiophilum</name>
    <dbReference type="NCBI Taxonomy" id="1705564"/>
    <lineage>
        <taxon>Archaea</taxon>
        <taxon>Methanobacteriati</taxon>
        <taxon>Methanobacteriota</taxon>
        <taxon>Stenosarchaea group</taxon>
        <taxon>Candidatus Methanofastidiosia</taxon>
        <taxon>Candidatus Methanofastidiosales</taxon>
        <taxon>Candidatus Methanofastidiosaceae</taxon>
        <taxon>Candidatus Methanofastidiosum</taxon>
    </lineage>
</organism>
<keyword evidence="1" id="KW-1133">Transmembrane helix</keyword>
<sequence length="88" mass="10519">MKNEEIHRFLLYCARWQVSTVVMMIPMNILIFFGWKDPNINLIIVQTIGSFIFFRVDKWIMNGELIKRIKSIVKIIRRNVNVYGNKTT</sequence>
<proteinExistence type="predicted"/>
<comment type="caution">
    <text evidence="2">The sequence shown here is derived from an EMBL/GenBank/DDBJ whole genome shotgun (WGS) entry which is preliminary data.</text>
</comment>
<name>A0A150IH46_9EURY</name>
<dbReference type="EMBL" id="LNGD01000306">
    <property type="protein sequence ID" value="KYC44293.1"/>
    <property type="molecule type" value="Genomic_DNA"/>
</dbReference>